<accession>A0A811TX91</accession>
<dbReference type="AlphaFoldDB" id="A0A811TX91"/>
<evidence type="ECO:0000256" key="1">
    <source>
        <dbReference type="SAM" id="Phobius"/>
    </source>
</evidence>
<keyword evidence="3" id="KW-1185">Reference proteome</keyword>
<evidence type="ECO:0000313" key="3">
    <source>
        <dbReference type="Proteomes" id="UP000606786"/>
    </source>
</evidence>
<gene>
    <name evidence="2" type="ORF">CCAP1982_LOCUS339</name>
</gene>
<keyword evidence="1" id="KW-0472">Membrane</keyword>
<comment type="caution">
    <text evidence="2">The sequence shown here is derived from an EMBL/GenBank/DDBJ whole genome shotgun (WGS) entry which is preliminary data.</text>
</comment>
<name>A0A811TX91_CERCA</name>
<sequence>MESEKRVPDFKQIADGHNSCEDSTDYYHTKNHWLEFWFDEYPRIPSTEVNTAAIDGGTNVMRCGRIRPIASYGYRHNLTSASSCDYVMQTKGNTIALVLVLLLVTEVSNAIWSHGHNQSQYDLYVDCLVIFVGVAAVVVFHLTAVVVYAIFVIWEVVIPLWHTRTVPLGLTGSLAG</sequence>
<proteinExistence type="predicted"/>
<dbReference type="EMBL" id="CAJHJT010000001">
    <property type="protein sequence ID" value="CAD6991412.1"/>
    <property type="molecule type" value="Genomic_DNA"/>
</dbReference>
<organism evidence="2 3">
    <name type="scientific">Ceratitis capitata</name>
    <name type="common">Mediterranean fruit fly</name>
    <name type="synonym">Tephritis capitata</name>
    <dbReference type="NCBI Taxonomy" id="7213"/>
    <lineage>
        <taxon>Eukaryota</taxon>
        <taxon>Metazoa</taxon>
        <taxon>Ecdysozoa</taxon>
        <taxon>Arthropoda</taxon>
        <taxon>Hexapoda</taxon>
        <taxon>Insecta</taxon>
        <taxon>Pterygota</taxon>
        <taxon>Neoptera</taxon>
        <taxon>Endopterygota</taxon>
        <taxon>Diptera</taxon>
        <taxon>Brachycera</taxon>
        <taxon>Muscomorpha</taxon>
        <taxon>Tephritoidea</taxon>
        <taxon>Tephritidae</taxon>
        <taxon>Ceratitis</taxon>
        <taxon>Ceratitis</taxon>
    </lineage>
</organism>
<keyword evidence="1" id="KW-0812">Transmembrane</keyword>
<feature type="transmembrane region" description="Helical" evidence="1">
    <location>
        <begin position="124"/>
        <end position="154"/>
    </location>
</feature>
<dbReference type="Proteomes" id="UP000606786">
    <property type="component" value="Unassembled WGS sequence"/>
</dbReference>
<evidence type="ECO:0000313" key="2">
    <source>
        <dbReference type="EMBL" id="CAD6991412.1"/>
    </source>
</evidence>
<reference evidence="2" key="1">
    <citation type="submission" date="2020-11" db="EMBL/GenBank/DDBJ databases">
        <authorList>
            <person name="Whitehead M."/>
        </authorList>
    </citation>
    <scope>NUCLEOTIDE SEQUENCE</scope>
    <source>
        <strain evidence="2">EGII</strain>
    </source>
</reference>
<keyword evidence="1" id="KW-1133">Transmembrane helix</keyword>
<feature type="transmembrane region" description="Helical" evidence="1">
    <location>
        <begin position="95"/>
        <end position="112"/>
    </location>
</feature>
<protein>
    <submittedName>
        <fullName evidence="2">(Mediterranean fruit fly) hypothetical protein</fullName>
    </submittedName>
</protein>